<feature type="chain" id="PRO_5012001517" evidence="1">
    <location>
        <begin position="19"/>
        <end position="58"/>
    </location>
</feature>
<reference evidence="2" key="1">
    <citation type="submission" date="2015-12" db="EMBL/GenBank/DDBJ databases">
        <title>Alternative splicing and transcription induced chimerism in G6F and Ly6G6D among mammals.</title>
        <authorList>
            <person name="Lopez-Diez R."/>
            <person name="Rastrojo A."/>
            <person name="Hernandez-Torres F."/>
            <person name="Aguado B."/>
        </authorList>
    </citation>
    <scope>NUCLEOTIDE SEQUENCE</scope>
</reference>
<gene>
    <name evidence="2" type="primary">ly6g6f</name>
</gene>
<evidence type="ECO:0000256" key="1">
    <source>
        <dbReference type="SAM" id="SignalP"/>
    </source>
</evidence>
<feature type="signal peptide" evidence="1">
    <location>
        <begin position="1"/>
        <end position="18"/>
    </location>
</feature>
<sequence length="58" mass="6252">MAVLFLLLFLYGTPQALPASDTREDPGATKIQVMQFPPLGEGARNTALSCLLTSLLYP</sequence>
<dbReference type="EMBL" id="KU253640">
    <property type="protein sequence ID" value="APT43236.1"/>
    <property type="molecule type" value="mRNA"/>
</dbReference>
<dbReference type="AlphaFoldDB" id="A0A1L6Z9Z1"/>
<accession>A0A1L6Z9Z1</accession>
<name>A0A1L6Z9Z1_MACMU</name>
<proteinExistence type="evidence at transcript level"/>
<organism evidence="2">
    <name type="scientific">Macaca mulatta</name>
    <name type="common">Rhesus macaque</name>
    <dbReference type="NCBI Taxonomy" id="9544"/>
    <lineage>
        <taxon>Eukaryota</taxon>
        <taxon>Metazoa</taxon>
        <taxon>Chordata</taxon>
        <taxon>Craniata</taxon>
        <taxon>Vertebrata</taxon>
        <taxon>Euteleostomi</taxon>
        <taxon>Mammalia</taxon>
        <taxon>Eutheria</taxon>
        <taxon>Euarchontoglires</taxon>
        <taxon>Primates</taxon>
        <taxon>Haplorrhini</taxon>
        <taxon>Catarrhini</taxon>
        <taxon>Cercopithecidae</taxon>
        <taxon>Cercopithecinae</taxon>
        <taxon>Macaca</taxon>
    </lineage>
</organism>
<evidence type="ECO:0000313" key="2">
    <source>
        <dbReference type="EMBL" id="APT43236.1"/>
    </source>
</evidence>
<protein>
    <submittedName>
        <fullName evidence="2">Lymphocyte antigen 6 complex locus G6F</fullName>
    </submittedName>
</protein>
<keyword evidence="1" id="KW-0732">Signal</keyword>